<dbReference type="InterPro" id="IPR013986">
    <property type="entry name" value="DExx_box_DNA_helicase_dom_sf"/>
</dbReference>
<keyword evidence="6 15" id="KW-0347">Helicase</keyword>
<evidence type="ECO:0000256" key="15">
    <source>
        <dbReference type="PROSITE-ProRule" id="PRU00560"/>
    </source>
</evidence>
<comment type="catalytic activity">
    <reaction evidence="12">
        <text>Couples ATP hydrolysis with the unwinding of duplex DNA by translocating in the 3'-5' direction.</text>
        <dbReference type="EC" id="5.6.2.4"/>
    </reaction>
</comment>
<dbReference type="CDD" id="cd17932">
    <property type="entry name" value="DEXQc_UvrD"/>
    <property type="match status" value="1"/>
</dbReference>
<evidence type="ECO:0000313" key="18">
    <source>
        <dbReference type="EMBL" id="CAA9314542.1"/>
    </source>
</evidence>
<comment type="similarity">
    <text evidence="1">Belongs to the helicase family. UvrD subfamily.</text>
</comment>
<dbReference type="Gene3D" id="3.90.320.10">
    <property type="match status" value="1"/>
</dbReference>
<dbReference type="Pfam" id="PF13361">
    <property type="entry name" value="UvrD_C"/>
    <property type="match status" value="1"/>
</dbReference>
<evidence type="ECO:0000256" key="10">
    <source>
        <dbReference type="ARBA" id="ARBA00023204"/>
    </source>
</evidence>
<evidence type="ECO:0000256" key="5">
    <source>
        <dbReference type="ARBA" id="ARBA00022801"/>
    </source>
</evidence>
<dbReference type="InterPro" id="IPR014016">
    <property type="entry name" value="UvrD-like_ATP-bd"/>
</dbReference>
<evidence type="ECO:0000259" key="17">
    <source>
        <dbReference type="PROSITE" id="PS51217"/>
    </source>
</evidence>
<evidence type="ECO:0000256" key="12">
    <source>
        <dbReference type="ARBA" id="ARBA00034617"/>
    </source>
</evidence>
<dbReference type="EMBL" id="CADCUG010000006">
    <property type="protein sequence ID" value="CAA9314542.1"/>
    <property type="molecule type" value="Genomic_DNA"/>
</dbReference>
<dbReference type="GO" id="GO:0033202">
    <property type="term" value="C:DNA helicase complex"/>
    <property type="evidence" value="ECO:0007669"/>
    <property type="project" value="TreeGrafter"/>
</dbReference>
<dbReference type="InterPro" id="IPR038726">
    <property type="entry name" value="PDDEXK_AddAB-type"/>
</dbReference>
<comment type="catalytic activity">
    <reaction evidence="14">
        <text>ATP + H2O = ADP + phosphate + H(+)</text>
        <dbReference type="Rhea" id="RHEA:13065"/>
        <dbReference type="ChEBI" id="CHEBI:15377"/>
        <dbReference type="ChEBI" id="CHEBI:15378"/>
        <dbReference type="ChEBI" id="CHEBI:30616"/>
        <dbReference type="ChEBI" id="CHEBI:43474"/>
        <dbReference type="ChEBI" id="CHEBI:456216"/>
        <dbReference type="EC" id="5.6.2.4"/>
    </reaction>
</comment>
<dbReference type="PANTHER" id="PTHR11070">
    <property type="entry name" value="UVRD / RECB / PCRA DNA HELICASE FAMILY MEMBER"/>
    <property type="match status" value="1"/>
</dbReference>
<keyword evidence="11" id="KW-0413">Isomerase</keyword>
<reference evidence="18" key="1">
    <citation type="submission" date="2020-02" db="EMBL/GenBank/DDBJ databases">
        <authorList>
            <person name="Meier V. D."/>
        </authorList>
    </citation>
    <scope>NUCLEOTIDE SEQUENCE</scope>
    <source>
        <strain evidence="18">AVDCRST_MAG29</strain>
    </source>
</reference>
<dbReference type="AlphaFoldDB" id="A0A6J4KSY8"/>
<evidence type="ECO:0000256" key="1">
    <source>
        <dbReference type="ARBA" id="ARBA00009922"/>
    </source>
</evidence>
<dbReference type="InterPro" id="IPR011604">
    <property type="entry name" value="PDDEXK-like_dom_sf"/>
</dbReference>
<dbReference type="Gene3D" id="3.40.50.300">
    <property type="entry name" value="P-loop containing nucleotide triphosphate hydrolases"/>
    <property type="match status" value="3"/>
</dbReference>
<dbReference type="EC" id="5.6.2.4" evidence="13"/>
<dbReference type="GO" id="GO:0000725">
    <property type="term" value="P:recombinational repair"/>
    <property type="evidence" value="ECO:0007669"/>
    <property type="project" value="TreeGrafter"/>
</dbReference>
<evidence type="ECO:0000256" key="2">
    <source>
        <dbReference type="ARBA" id="ARBA00022722"/>
    </source>
</evidence>
<keyword evidence="5 15" id="KW-0378">Hydrolase</keyword>
<dbReference type="GO" id="GO:0043138">
    <property type="term" value="F:3'-5' DNA helicase activity"/>
    <property type="evidence" value="ECO:0007669"/>
    <property type="project" value="UniProtKB-EC"/>
</dbReference>
<dbReference type="InterPro" id="IPR011335">
    <property type="entry name" value="Restrct_endonuc-II-like"/>
</dbReference>
<dbReference type="SUPFAM" id="SSF52980">
    <property type="entry name" value="Restriction endonuclease-like"/>
    <property type="match status" value="1"/>
</dbReference>
<name>A0A6J4KSY8_9ACTN</name>
<evidence type="ECO:0000259" key="16">
    <source>
        <dbReference type="PROSITE" id="PS51198"/>
    </source>
</evidence>
<evidence type="ECO:0000256" key="13">
    <source>
        <dbReference type="ARBA" id="ARBA00034808"/>
    </source>
</evidence>
<dbReference type="GO" id="GO:0005524">
    <property type="term" value="F:ATP binding"/>
    <property type="evidence" value="ECO:0007669"/>
    <property type="project" value="UniProtKB-UniRule"/>
</dbReference>
<keyword evidence="9" id="KW-0238">DNA-binding</keyword>
<dbReference type="Gene3D" id="1.10.486.10">
    <property type="entry name" value="PCRA, domain 4"/>
    <property type="match status" value="1"/>
</dbReference>
<evidence type="ECO:0000256" key="8">
    <source>
        <dbReference type="ARBA" id="ARBA00022840"/>
    </source>
</evidence>
<feature type="domain" description="UvrD-like helicase C-terminal" evidence="17">
    <location>
        <begin position="360"/>
        <end position="675"/>
    </location>
</feature>
<proteinExistence type="inferred from homology"/>
<keyword evidence="8 15" id="KW-0067">ATP-binding</keyword>
<sequence length="1114" mass="119340">MRDSSIEPEQRGGSGPVLLAEPSALSRVLEVPFSEQQLTAVTSPLAPAAVVAGAGSGKTTVMAARVVWLVGRGLVRPEQVLGLTFTNKAAAELASRVRAALTKLSREAGADLLSEGEPVVSTYHAFAGELVAEHGLRLGIETDLRLVADASRFQRAARVVGSHRASIASLSTHLPTVINDVIALDGQLSDHLVQPDDVRALHARLRAELTPLSPNPRTREVLASAAKRDELLALVERYRDAKADDGVCDFADTMAWGARLAIECSSVGASIRDRFAVTLLDEYQDTSVAQRRMLQGLLSGPDAGRGRGYPVTAVGDPCQAIYGWRGASVDNLDAFPEHFPLADGRPAPVHSLSVNRRCGVDVLAAANTLAGRLYEQHRGVQPLEPSPMAVPGAVSVALLPDVAAEVERLAERVSGARAEADALAPGRPPARWSDIAVLVRTGAEVAACAAALRRRGVPVEVVGLSGLLSQPEVADVVATLEVVHSLTANAALLRLLTGPRWRIGTRDLALLGRRARALSGTDDPATDGLDGRLEAAVTGVDPTEVLSLCDALEQPGEEPYSPQARARFATLASELTHLRRFVGEPLTDLVRRVVETIGLDIELACMPAPESVQARDNLALLLDAVGEFSGTDPYASLHGLLAYLRAEEDFNAGMAVAAPTDSDSVKLLTAHKAKGLEWRVVMVPFLSAKVFPSARGRERWTSCARELPTQLRGDAASLPALQGWGPAEERDFKAESKRLSELEELRLAYVAVTRAKDLAVLSGHWWGRTQVNYRGPSPYLEQMREWLVSSGRRPECWADNPDADEQAPRDGTGKVLNPLLLAQARVGWPAPLDEELLARRRAAAALVRGFSANAPAPDGWVSGPSDPSVLPESDAEAAELDRLAALDADAERLLAEARREQADTMTLDLPESLSTTTLLRLRQDPEGLAHSLARPMPRRPSPTARFGTRFHAWLESRTGQQPLLGPDDLPGRVDAGVDDERDFADLVAAFEAGPYAARRPYAIEAPFALVLAGRVVRGRIDAVYERADGGWEVVDWKTGRGGPGSADPLQLAVYRLAWAESRGVPLAEVDAAFVHVRTGEVERPPLSDRAAVEALLLGPDAGPNDRRIEADTRA</sequence>
<organism evidence="18">
    <name type="scientific">uncultured Nocardioidaceae bacterium</name>
    <dbReference type="NCBI Taxonomy" id="253824"/>
    <lineage>
        <taxon>Bacteria</taxon>
        <taxon>Bacillati</taxon>
        <taxon>Actinomycetota</taxon>
        <taxon>Actinomycetes</taxon>
        <taxon>Propionibacteriales</taxon>
        <taxon>Nocardioidaceae</taxon>
        <taxon>environmental samples</taxon>
    </lineage>
</organism>
<dbReference type="Pfam" id="PF12705">
    <property type="entry name" value="PDDEXK_1"/>
    <property type="match status" value="1"/>
</dbReference>
<dbReference type="GO" id="GO:0004527">
    <property type="term" value="F:exonuclease activity"/>
    <property type="evidence" value="ECO:0007669"/>
    <property type="project" value="UniProtKB-KW"/>
</dbReference>
<evidence type="ECO:0000256" key="4">
    <source>
        <dbReference type="ARBA" id="ARBA00022763"/>
    </source>
</evidence>
<keyword evidence="2" id="KW-0540">Nuclease</keyword>
<evidence type="ECO:0000256" key="14">
    <source>
        <dbReference type="ARBA" id="ARBA00048988"/>
    </source>
</evidence>
<gene>
    <name evidence="18" type="ORF">AVDCRST_MAG29-27</name>
</gene>
<accession>A0A6J4KSY8</accession>
<dbReference type="SUPFAM" id="SSF52540">
    <property type="entry name" value="P-loop containing nucleoside triphosphate hydrolases"/>
    <property type="match status" value="1"/>
</dbReference>
<dbReference type="Gene3D" id="1.10.10.160">
    <property type="match status" value="1"/>
</dbReference>
<dbReference type="InterPro" id="IPR027417">
    <property type="entry name" value="P-loop_NTPase"/>
</dbReference>
<protein>
    <recommendedName>
        <fullName evidence="13">DNA 3'-5' helicase</fullName>
        <ecNumber evidence="13">5.6.2.4</ecNumber>
    </recommendedName>
</protein>
<evidence type="ECO:0000256" key="7">
    <source>
        <dbReference type="ARBA" id="ARBA00022839"/>
    </source>
</evidence>
<feature type="domain" description="UvrD-like helicase ATP-binding" evidence="16">
    <location>
        <begin position="31"/>
        <end position="359"/>
    </location>
</feature>
<dbReference type="InterPro" id="IPR014017">
    <property type="entry name" value="DNA_helicase_UvrD-like_C"/>
</dbReference>
<dbReference type="PROSITE" id="PS51217">
    <property type="entry name" value="UVRD_HELICASE_CTER"/>
    <property type="match status" value="1"/>
</dbReference>
<dbReference type="Pfam" id="PF00580">
    <property type="entry name" value="UvrD-helicase"/>
    <property type="match status" value="1"/>
</dbReference>
<evidence type="ECO:0000256" key="6">
    <source>
        <dbReference type="ARBA" id="ARBA00022806"/>
    </source>
</evidence>
<dbReference type="PANTHER" id="PTHR11070:SF55">
    <property type="entry name" value="DNA 3'-5' HELICASE"/>
    <property type="match status" value="1"/>
</dbReference>
<dbReference type="GO" id="GO:0005829">
    <property type="term" value="C:cytosol"/>
    <property type="evidence" value="ECO:0007669"/>
    <property type="project" value="TreeGrafter"/>
</dbReference>
<keyword evidence="7" id="KW-0269">Exonuclease</keyword>
<dbReference type="InterPro" id="IPR000212">
    <property type="entry name" value="DNA_helicase_UvrD/REP"/>
</dbReference>
<evidence type="ECO:0000256" key="11">
    <source>
        <dbReference type="ARBA" id="ARBA00023235"/>
    </source>
</evidence>
<dbReference type="PROSITE" id="PS51198">
    <property type="entry name" value="UVRD_HELICASE_ATP_BIND"/>
    <property type="match status" value="1"/>
</dbReference>
<keyword evidence="4" id="KW-0227">DNA damage</keyword>
<evidence type="ECO:0000256" key="3">
    <source>
        <dbReference type="ARBA" id="ARBA00022741"/>
    </source>
</evidence>
<evidence type="ECO:0000256" key="9">
    <source>
        <dbReference type="ARBA" id="ARBA00023125"/>
    </source>
</evidence>
<keyword evidence="3 15" id="KW-0547">Nucleotide-binding</keyword>
<feature type="binding site" evidence="15">
    <location>
        <begin position="52"/>
        <end position="59"/>
    </location>
    <ligand>
        <name>ATP</name>
        <dbReference type="ChEBI" id="CHEBI:30616"/>
    </ligand>
</feature>
<keyword evidence="10" id="KW-0234">DNA repair</keyword>
<dbReference type="GO" id="GO:0003677">
    <property type="term" value="F:DNA binding"/>
    <property type="evidence" value="ECO:0007669"/>
    <property type="project" value="UniProtKB-KW"/>
</dbReference>